<evidence type="ECO:0000313" key="3">
    <source>
        <dbReference type="Proteomes" id="UP000032142"/>
    </source>
</evidence>
<sequence>MPKSPKNWPFPNRTILGLGRDMPV</sequence>
<proteinExistence type="predicted"/>
<accession>A0A0B0MJY2</accession>
<keyword evidence="3" id="KW-1185">Reference proteome</keyword>
<name>A0A0B0MJY2_GOSAR</name>
<evidence type="ECO:0000256" key="1">
    <source>
        <dbReference type="SAM" id="MobiDB-lite"/>
    </source>
</evidence>
<comment type="caution">
    <text evidence="2">The sequence shown here is derived from an EMBL/GenBank/DDBJ whole genome shotgun (WGS) entry which is preliminary data.</text>
</comment>
<feature type="region of interest" description="Disordered" evidence="1">
    <location>
        <begin position="1"/>
        <end position="24"/>
    </location>
</feature>
<organism evidence="2 3">
    <name type="scientific">Gossypium arboreum</name>
    <name type="common">Tree cotton</name>
    <name type="synonym">Gossypium nanking</name>
    <dbReference type="NCBI Taxonomy" id="29729"/>
    <lineage>
        <taxon>Eukaryota</taxon>
        <taxon>Viridiplantae</taxon>
        <taxon>Streptophyta</taxon>
        <taxon>Embryophyta</taxon>
        <taxon>Tracheophyta</taxon>
        <taxon>Spermatophyta</taxon>
        <taxon>Magnoliopsida</taxon>
        <taxon>eudicotyledons</taxon>
        <taxon>Gunneridae</taxon>
        <taxon>Pentapetalae</taxon>
        <taxon>rosids</taxon>
        <taxon>malvids</taxon>
        <taxon>Malvales</taxon>
        <taxon>Malvaceae</taxon>
        <taxon>Malvoideae</taxon>
        <taxon>Gossypium</taxon>
    </lineage>
</organism>
<reference evidence="3" key="1">
    <citation type="submission" date="2014-09" db="EMBL/GenBank/DDBJ databases">
        <authorList>
            <person name="Mudge J."/>
            <person name="Ramaraj T."/>
            <person name="Lindquist I.E."/>
            <person name="Bharti A.K."/>
            <person name="Sundararajan A."/>
            <person name="Cameron C.T."/>
            <person name="Woodward J.E."/>
            <person name="May G.D."/>
            <person name="Brubaker C."/>
            <person name="Broadhvest J."/>
            <person name="Wilkins T.A."/>
        </authorList>
    </citation>
    <scope>NUCLEOTIDE SEQUENCE</scope>
    <source>
        <strain evidence="3">cv. AKA8401</strain>
    </source>
</reference>
<dbReference type="AlphaFoldDB" id="A0A0B0MJY2"/>
<gene>
    <name evidence="2" type="ORF">F383_39045</name>
</gene>
<dbReference type="Proteomes" id="UP000032142">
    <property type="component" value="Unassembled WGS sequence"/>
</dbReference>
<evidence type="ECO:0000313" key="2">
    <source>
        <dbReference type="EMBL" id="KHG00682.1"/>
    </source>
</evidence>
<protein>
    <submittedName>
        <fullName evidence="2">Uncharacterized protein</fullName>
    </submittedName>
</protein>
<dbReference type="EMBL" id="JRRC01143630">
    <property type="protein sequence ID" value="KHG00682.1"/>
    <property type="molecule type" value="Genomic_DNA"/>
</dbReference>